<gene>
    <name evidence="1" type="ORF">HMPREF9436_02216</name>
</gene>
<sequence>MSRILHPFPAFYVGADAAAPVLPKLCGGMVFPRKAVRYNKSVPTRRKTGPEAGPQCLIE</sequence>
<accession>E2ZKL3</accession>
<reference evidence="1 2" key="1">
    <citation type="submission" date="2010-08" db="EMBL/GenBank/DDBJ databases">
        <authorList>
            <person name="Weinstock G."/>
            <person name="Sodergren E."/>
            <person name="Clifton S."/>
            <person name="Fulton L."/>
            <person name="Fulton B."/>
            <person name="Courtney L."/>
            <person name="Fronick C."/>
            <person name="Harrison M."/>
            <person name="Strong C."/>
            <person name="Farmer C."/>
            <person name="Delahaunty K."/>
            <person name="Markovic C."/>
            <person name="Hall O."/>
            <person name="Minx P."/>
            <person name="Tomlinson C."/>
            <person name="Mitreva M."/>
            <person name="Hou S."/>
            <person name="Chen J."/>
            <person name="Wollam A."/>
            <person name="Pepin K.H."/>
            <person name="Johnson M."/>
            <person name="Bhonagiri V."/>
            <person name="Zhang X."/>
            <person name="Suruliraj S."/>
            <person name="Warren W."/>
            <person name="Chinwalla A."/>
            <person name="Mardis E.R."/>
            <person name="Wilson R.K."/>
        </authorList>
    </citation>
    <scope>NUCLEOTIDE SEQUENCE [LARGE SCALE GENOMIC DNA]</scope>
    <source>
        <strain evidence="1 2">KLE1255</strain>
    </source>
</reference>
<dbReference type="BioCyc" id="FCF748224-HMP:GTSS-1322-MONOMER"/>
<evidence type="ECO:0000313" key="2">
    <source>
        <dbReference type="Proteomes" id="UP000006028"/>
    </source>
</evidence>
<organism evidence="1 2">
    <name type="scientific">Faecalibacterium cf. prausnitzii KLE1255</name>
    <dbReference type="NCBI Taxonomy" id="748224"/>
    <lineage>
        <taxon>Bacteria</taxon>
        <taxon>Bacillati</taxon>
        <taxon>Bacillota</taxon>
        <taxon>Clostridia</taxon>
        <taxon>Eubacteriales</taxon>
        <taxon>Oscillospiraceae</taxon>
        <taxon>Faecalibacterium</taxon>
    </lineage>
</organism>
<protein>
    <submittedName>
        <fullName evidence="1">Uncharacterized protein</fullName>
    </submittedName>
</protein>
<dbReference type="STRING" id="748224.HMPREF9436_02216"/>
<evidence type="ECO:0000313" key="1">
    <source>
        <dbReference type="EMBL" id="EFQ06259.1"/>
    </source>
</evidence>
<dbReference type="AlphaFoldDB" id="E2ZKL3"/>
<proteinExistence type="predicted"/>
<dbReference type="HOGENOM" id="CLU_2953644_0_0_9"/>
<dbReference type="EMBL" id="AECU01000173">
    <property type="protein sequence ID" value="EFQ06259.1"/>
    <property type="molecule type" value="Genomic_DNA"/>
</dbReference>
<dbReference type="Proteomes" id="UP000006028">
    <property type="component" value="Unassembled WGS sequence"/>
</dbReference>
<comment type="caution">
    <text evidence="1">The sequence shown here is derived from an EMBL/GenBank/DDBJ whole genome shotgun (WGS) entry which is preliminary data.</text>
</comment>
<name>E2ZKL3_9FIRM</name>